<accession>A0ABR1Z5P6</accession>
<name>A0ABR1Z5P6_9PEZI</name>
<feature type="region of interest" description="Disordered" evidence="1">
    <location>
        <begin position="331"/>
        <end position="357"/>
    </location>
</feature>
<reference evidence="2 3" key="1">
    <citation type="submission" date="2024-04" db="EMBL/GenBank/DDBJ databases">
        <title>Phyllosticta paracitricarpa is synonymous to the EU quarantine fungus P. citricarpa based on phylogenomic analyses.</title>
        <authorList>
            <consortium name="Lawrence Berkeley National Laboratory"/>
            <person name="Van Ingen-Buijs V.A."/>
            <person name="Van Westerhoven A.C."/>
            <person name="Haridas S."/>
            <person name="Skiadas P."/>
            <person name="Martin F."/>
            <person name="Groenewald J.Z."/>
            <person name="Crous P.W."/>
            <person name="Seidl M.F."/>
        </authorList>
    </citation>
    <scope>NUCLEOTIDE SEQUENCE [LARGE SCALE GENOMIC DNA]</scope>
    <source>
        <strain evidence="2 3">CBS 123374</strain>
    </source>
</reference>
<dbReference type="Proteomes" id="UP001492380">
    <property type="component" value="Unassembled WGS sequence"/>
</dbReference>
<feature type="compositionally biased region" description="Basic residues" evidence="1">
    <location>
        <begin position="345"/>
        <end position="357"/>
    </location>
</feature>
<evidence type="ECO:0000256" key="1">
    <source>
        <dbReference type="SAM" id="MobiDB-lite"/>
    </source>
</evidence>
<evidence type="ECO:0000313" key="3">
    <source>
        <dbReference type="Proteomes" id="UP001492380"/>
    </source>
</evidence>
<feature type="compositionally biased region" description="Low complexity" evidence="1">
    <location>
        <begin position="16"/>
        <end position="46"/>
    </location>
</feature>
<feature type="region of interest" description="Disordered" evidence="1">
    <location>
        <begin position="1"/>
        <end position="52"/>
    </location>
</feature>
<feature type="compositionally biased region" description="Polar residues" evidence="1">
    <location>
        <begin position="168"/>
        <end position="188"/>
    </location>
</feature>
<proteinExistence type="predicted"/>
<evidence type="ECO:0000313" key="2">
    <source>
        <dbReference type="EMBL" id="KAK8247537.1"/>
    </source>
</evidence>
<dbReference type="EMBL" id="JBBWRZ010000001">
    <property type="protein sequence ID" value="KAK8247537.1"/>
    <property type="molecule type" value="Genomic_DNA"/>
</dbReference>
<protein>
    <submittedName>
        <fullName evidence="2">Uncharacterized protein</fullName>
    </submittedName>
</protein>
<sequence>MASSSSYYPRHAAGTASSRSSAAAAASSSVASASSSSRLSLASSASHQQREPFAAALRDQEHEHQPPILRWSNDAHSGGVGERLFAAHYSLDPTAATNPNHPHRQQQTQHHLSSDYPYPASLSYKSTSYMDPSGRSVSAHIHNNGSSSRGGLPPPSMSDMGMVPSLDYDSSSVAESSVNTFQSGQGPPNRTLEEGSDGLLLVPPTPTTTTTVLYDCAFSFLGCRYIAANDEREWKTHVLSHFFSHLPPRKVSCPMPGCDWGWEDADGGRAWDIRMNHVAAHHRAGQRLDLAASAGPNAAWIDSNLFRYLWQKRIINDAVYQDLSSGGAVVGPRTATMGTQAERRRERREHHARPMGR</sequence>
<feature type="region of interest" description="Disordered" evidence="1">
    <location>
        <begin position="92"/>
        <end position="198"/>
    </location>
</feature>
<comment type="caution">
    <text evidence="2">The sequence shown here is derived from an EMBL/GenBank/DDBJ whole genome shotgun (WGS) entry which is preliminary data.</text>
</comment>
<keyword evidence="3" id="KW-1185">Reference proteome</keyword>
<feature type="compositionally biased region" description="Polar residues" evidence="1">
    <location>
        <begin position="95"/>
        <end position="111"/>
    </location>
</feature>
<gene>
    <name evidence="2" type="ORF">HDK90DRAFT_44823</name>
</gene>
<organism evidence="2 3">
    <name type="scientific">Phyllosticta capitalensis</name>
    <dbReference type="NCBI Taxonomy" id="121624"/>
    <lineage>
        <taxon>Eukaryota</taxon>
        <taxon>Fungi</taxon>
        <taxon>Dikarya</taxon>
        <taxon>Ascomycota</taxon>
        <taxon>Pezizomycotina</taxon>
        <taxon>Dothideomycetes</taxon>
        <taxon>Dothideomycetes incertae sedis</taxon>
        <taxon>Botryosphaeriales</taxon>
        <taxon>Phyllostictaceae</taxon>
        <taxon>Phyllosticta</taxon>
    </lineage>
</organism>